<dbReference type="PROSITE" id="PS51257">
    <property type="entry name" value="PROKAR_LIPOPROTEIN"/>
    <property type="match status" value="1"/>
</dbReference>
<evidence type="ECO:0000256" key="1">
    <source>
        <dbReference type="SAM" id="SignalP"/>
    </source>
</evidence>
<proteinExistence type="predicted"/>
<reference evidence="3 4" key="1">
    <citation type="submission" date="2020-04" db="EMBL/GenBank/DDBJ databases">
        <title>Genomic insights into acetone-butanol-ethanol (ABE) fermentation by sequencing solventogenic clostridia strains.</title>
        <authorList>
            <person name="Brown S."/>
        </authorList>
    </citation>
    <scope>NUCLEOTIDE SEQUENCE [LARGE SCALE GENOMIC DNA]</scope>
    <source>
        <strain evidence="3 4">DJ011</strain>
    </source>
</reference>
<sequence>MKKFILILLLPFVLLTSCNKPNTVEKDNNTKIENPASNKDVSKMEIKNYYPFRENVRLKYKGTGNEFAERSVYTDYISDNRIQLRVVNPGTTSAQVLEIKDGELRLITSKSEFYYRDNIINTENKEYEVLLKEPLVKGTSWNLPNGNKRYISDTEKEIETPYGKFKALEVTTESNEDKIFDYYAVDKGLVKTVFNGKGLEVITELESIQENTPVTQTVKFYYPNIVEDKIVSLKRTLNFNTNDDLKTVLEKNFKEVPDKNMSKLIMSDNIKINKVFLDAKTNTVNIDLSDNYVKEMNFGSASELATLKSITNTLGDYYNVDKVYITLGGKPYSSGHMLMKENETFKVDFTNISEYNK</sequence>
<evidence type="ECO:0000259" key="2">
    <source>
        <dbReference type="SMART" id="SM00909"/>
    </source>
</evidence>
<organism evidence="3 4">
    <name type="scientific">Clostridium tetanomorphum</name>
    <dbReference type="NCBI Taxonomy" id="1553"/>
    <lineage>
        <taxon>Bacteria</taxon>
        <taxon>Bacillati</taxon>
        <taxon>Bacillota</taxon>
        <taxon>Clostridia</taxon>
        <taxon>Eubacteriales</taxon>
        <taxon>Clostridiaceae</taxon>
        <taxon>Clostridium</taxon>
    </lineage>
</organism>
<feature type="signal peptide" evidence="1">
    <location>
        <begin position="1"/>
        <end position="19"/>
    </location>
</feature>
<gene>
    <name evidence="3" type="ORF">HGG79_01515</name>
</gene>
<comment type="caution">
    <text evidence="3">The sequence shown here is derived from an EMBL/GenBank/DDBJ whole genome shotgun (WGS) entry which is preliminary data.</text>
</comment>
<dbReference type="EMBL" id="JAAZWO010000002">
    <property type="protein sequence ID" value="MBC2396458.1"/>
    <property type="molecule type" value="Genomic_DNA"/>
</dbReference>
<feature type="domain" description="GerMN" evidence="2">
    <location>
        <begin position="246"/>
        <end position="336"/>
    </location>
</feature>
<dbReference type="SMART" id="SM00909">
    <property type="entry name" value="Germane"/>
    <property type="match status" value="1"/>
</dbReference>
<protein>
    <submittedName>
        <fullName evidence="3">GerMN domain-containing protein</fullName>
    </submittedName>
</protein>
<dbReference type="AlphaFoldDB" id="A0A923J0P4"/>
<accession>A0A923J0P4</accession>
<feature type="chain" id="PRO_5039698701" evidence="1">
    <location>
        <begin position="20"/>
        <end position="357"/>
    </location>
</feature>
<dbReference type="RefSeq" id="WP_173680315.1">
    <property type="nucleotide sequence ID" value="NZ_JAAZWO010000002.1"/>
</dbReference>
<keyword evidence="1" id="KW-0732">Signal</keyword>
<evidence type="ECO:0000313" key="4">
    <source>
        <dbReference type="Proteomes" id="UP000563151"/>
    </source>
</evidence>
<keyword evidence="4" id="KW-1185">Reference proteome</keyword>
<dbReference type="InterPro" id="IPR019606">
    <property type="entry name" value="GerMN"/>
</dbReference>
<dbReference type="Pfam" id="PF10646">
    <property type="entry name" value="Germane"/>
    <property type="match status" value="1"/>
</dbReference>
<dbReference type="Proteomes" id="UP000563151">
    <property type="component" value="Unassembled WGS sequence"/>
</dbReference>
<evidence type="ECO:0000313" key="3">
    <source>
        <dbReference type="EMBL" id="MBC2396458.1"/>
    </source>
</evidence>
<name>A0A923J0P4_CLOTT</name>